<evidence type="ECO:0000256" key="1">
    <source>
        <dbReference type="SAM" id="Phobius"/>
    </source>
</evidence>
<dbReference type="PANTHER" id="PTHR42208">
    <property type="entry name" value="HEAVY METAL TRANSPORTER-RELATED"/>
    <property type="match status" value="1"/>
</dbReference>
<keyword evidence="1" id="KW-0472">Membrane</keyword>
<dbReference type="AlphaFoldDB" id="A0A2U2I4W4"/>
<feature type="transmembrane region" description="Helical" evidence="1">
    <location>
        <begin position="215"/>
        <end position="236"/>
    </location>
</feature>
<sequence length="253" mass="25918">MDGINLLPVFLVGLAGSVHCVGMCGGIVSAFSMAAAERPAFPVPVITLKRPPVSAGVVRVAAYNTGRLASYATAGAIAGGLAGGVRLLADLSAWQAAAYWITSAVLILQGLYLMGGWAGLGRIERFGEALWRRLRPLTARIMPLDSPGKFMALGLLWGWLPCAMVYSVLVTAMLAGSAAGGASVMLAFGLGTLPMLLLMGLGGMHLAPGPHRQKLRAAAGVLVLAFGVAGIARAAGGLPTGWFDTMCRSMGVA</sequence>
<dbReference type="Pfam" id="PF13386">
    <property type="entry name" value="DsbD_2"/>
    <property type="match status" value="1"/>
</dbReference>
<dbReference type="RefSeq" id="WP_106756405.1">
    <property type="nucleotide sequence ID" value="NZ_PXWF02000068.1"/>
</dbReference>
<evidence type="ECO:0000259" key="2">
    <source>
        <dbReference type="Pfam" id="PF13386"/>
    </source>
</evidence>
<dbReference type="OrthoDB" id="9798690at2"/>
<name>A0A2U2I4W4_9BURK</name>
<dbReference type="EMBL" id="PXWF02000068">
    <property type="protein sequence ID" value="PWF54796.1"/>
    <property type="molecule type" value="Genomic_DNA"/>
</dbReference>
<gene>
    <name evidence="3" type="ORF">C7C56_005140</name>
</gene>
<protein>
    <submittedName>
        <fullName evidence="3">Sulfite exporter TauE/SafE family protein</fullName>
    </submittedName>
</protein>
<feature type="transmembrane region" description="Helical" evidence="1">
    <location>
        <begin position="150"/>
        <end position="175"/>
    </location>
</feature>
<dbReference type="PANTHER" id="PTHR42208:SF1">
    <property type="entry name" value="HEAVY METAL TRANSPORTER"/>
    <property type="match status" value="1"/>
</dbReference>
<feature type="transmembrane region" description="Helical" evidence="1">
    <location>
        <begin position="181"/>
        <end position="203"/>
    </location>
</feature>
<evidence type="ECO:0000313" key="4">
    <source>
        <dbReference type="Proteomes" id="UP000241421"/>
    </source>
</evidence>
<keyword evidence="1" id="KW-0812">Transmembrane</keyword>
<organism evidence="3 4">
    <name type="scientific">Massilia glaciei</name>
    <dbReference type="NCBI Taxonomy" id="1524097"/>
    <lineage>
        <taxon>Bacteria</taxon>
        <taxon>Pseudomonadati</taxon>
        <taxon>Pseudomonadota</taxon>
        <taxon>Betaproteobacteria</taxon>
        <taxon>Burkholderiales</taxon>
        <taxon>Oxalobacteraceae</taxon>
        <taxon>Telluria group</taxon>
        <taxon>Massilia</taxon>
    </lineage>
</organism>
<comment type="caution">
    <text evidence="3">The sequence shown here is derived from an EMBL/GenBank/DDBJ whole genome shotgun (WGS) entry which is preliminary data.</text>
</comment>
<keyword evidence="1" id="KW-1133">Transmembrane helix</keyword>
<reference evidence="3 4" key="1">
    <citation type="submission" date="2018-04" db="EMBL/GenBank/DDBJ databases">
        <title>Massilia violaceinigra sp. nov., a novel purple-pigmented bacterium isolated from Tianshan glacier, Xinjiang, China.</title>
        <authorList>
            <person name="Wang H."/>
        </authorList>
    </citation>
    <scope>NUCLEOTIDE SEQUENCE [LARGE SCALE GENOMIC DNA]</scope>
    <source>
        <strain evidence="3 4">B448-2</strain>
    </source>
</reference>
<proteinExistence type="predicted"/>
<feature type="transmembrane region" description="Helical" evidence="1">
    <location>
        <begin position="6"/>
        <end position="31"/>
    </location>
</feature>
<keyword evidence="4" id="KW-1185">Reference proteome</keyword>
<dbReference type="InterPro" id="IPR039447">
    <property type="entry name" value="UreH-like_TM_dom"/>
</dbReference>
<dbReference type="Proteomes" id="UP000241421">
    <property type="component" value="Unassembled WGS sequence"/>
</dbReference>
<feature type="transmembrane region" description="Helical" evidence="1">
    <location>
        <begin position="97"/>
        <end position="120"/>
    </location>
</feature>
<accession>A0A2U2I4W4</accession>
<evidence type="ECO:0000313" key="3">
    <source>
        <dbReference type="EMBL" id="PWF54796.1"/>
    </source>
</evidence>
<feature type="transmembrane region" description="Helical" evidence="1">
    <location>
        <begin position="68"/>
        <end position="85"/>
    </location>
</feature>
<feature type="domain" description="Urease accessory protein UreH-like transmembrane" evidence="2">
    <location>
        <begin position="9"/>
        <end position="228"/>
    </location>
</feature>